<evidence type="ECO:0000259" key="4">
    <source>
        <dbReference type="Pfam" id="PF00177"/>
    </source>
</evidence>
<reference evidence="5" key="1">
    <citation type="submission" date="2014-08" db="EMBL/GenBank/DDBJ databases">
        <authorList>
            <person name="Sharma Rahul"/>
            <person name="Thines Marco"/>
        </authorList>
    </citation>
    <scope>NUCLEOTIDE SEQUENCE</scope>
</reference>
<feature type="domain" description="Small ribosomal subunit protein uS7" evidence="4">
    <location>
        <begin position="88"/>
        <end position="220"/>
    </location>
</feature>
<name>A0A0F7SL29_PHARH</name>
<dbReference type="SUPFAM" id="SSF47973">
    <property type="entry name" value="Ribosomal protein S7"/>
    <property type="match status" value="1"/>
</dbReference>
<proteinExistence type="inferred from homology"/>
<protein>
    <submittedName>
        <fullName evidence="5">Ribosomal protein S7</fullName>
    </submittedName>
</protein>
<keyword evidence="2 5" id="KW-0689">Ribosomal protein</keyword>
<sequence>MSFIWQPARQVLRRSSPLPTTLKQIRLASTDNAGQALFDFLGSRDTQRQPLPPFAKEISAELEAPVSVPSSEDYVHKTIPYPTRSIPQKSDPLSDFFVNLIMKNGHRLRAIISFHKILEAIHRQTKSPPLPIFKSAIVAASPFIRLKSIKKGAKIMIVPVPMTERQRTRWGIKWILAAADKRSAIDFDKRVAMELLAVLDGTSSVLKQVDERHKVAMMNRSNLPRNL</sequence>
<dbReference type="Gene3D" id="1.10.455.10">
    <property type="entry name" value="Ribosomal protein S7 domain"/>
    <property type="match status" value="1"/>
</dbReference>
<organism evidence="5">
    <name type="scientific">Phaffia rhodozyma</name>
    <name type="common">Yeast</name>
    <name type="synonym">Xanthophyllomyces dendrorhous</name>
    <dbReference type="NCBI Taxonomy" id="264483"/>
    <lineage>
        <taxon>Eukaryota</taxon>
        <taxon>Fungi</taxon>
        <taxon>Dikarya</taxon>
        <taxon>Basidiomycota</taxon>
        <taxon>Agaricomycotina</taxon>
        <taxon>Tremellomycetes</taxon>
        <taxon>Cystofilobasidiales</taxon>
        <taxon>Mrakiaceae</taxon>
        <taxon>Phaffia</taxon>
    </lineage>
</organism>
<accession>A0A0F7SL29</accession>
<dbReference type="Pfam" id="PF00177">
    <property type="entry name" value="Ribosomal_S7"/>
    <property type="match status" value="1"/>
</dbReference>
<dbReference type="InterPro" id="IPR023798">
    <property type="entry name" value="Ribosomal_uS7_dom"/>
</dbReference>
<dbReference type="InterPro" id="IPR036823">
    <property type="entry name" value="Ribosomal_uS7_dom_sf"/>
</dbReference>
<dbReference type="AlphaFoldDB" id="A0A0F7SL29"/>
<evidence type="ECO:0000256" key="2">
    <source>
        <dbReference type="ARBA" id="ARBA00022980"/>
    </source>
</evidence>
<dbReference type="CDD" id="cd14868">
    <property type="entry name" value="uS7_Mitochondria_Fungi"/>
    <property type="match status" value="1"/>
</dbReference>
<evidence type="ECO:0000256" key="3">
    <source>
        <dbReference type="ARBA" id="ARBA00023274"/>
    </source>
</evidence>
<keyword evidence="3" id="KW-0687">Ribonucleoprotein</keyword>
<dbReference type="GO" id="GO:0006412">
    <property type="term" value="P:translation"/>
    <property type="evidence" value="ECO:0007669"/>
    <property type="project" value="InterPro"/>
</dbReference>
<evidence type="ECO:0000256" key="1">
    <source>
        <dbReference type="ARBA" id="ARBA00007151"/>
    </source>
</evidence>
<dbReference type="InterPro" id="IPR047988">
    <property type="entry name" value="Ribosomal_uS7m_fungi"/>
</dbReference>
<dbReference type="PANTHER" id="PTHR11205">
    <property type="entry name" value="RIBOSOMAL PROTEIN S7"/>
    <property type="match status" value="1"/>
</dbReference>
<evidence type="ECO:0000313" key="5">
    <source>
        <dbReference type="EMBL" id="CED82151.1"/>
    </source>
</evidence>
<comment type="similarity">
    <text evidence="1">Belongs to the universal ribosomal protein uS7 family.</text>
</comment>
<dbReference type="GO" id="GO:0005840">
    <property type="term" value="C:ribosome"/>
    <property type="evidence" value="ECO:0007669"/>
    <property type="project" value="UniProtKB-KW"/>
</dbReference>
<dbReference type="EMBL" id="LN483124">
    <property type="protein sequence ID" value="CED82151.1"/>
    <property type="molecule type" value="Genomic_DNA"/>
</dbReference>
<dbReference type="InterPro" id="IPR000235">
    <property type="entry name" value="Ribosomal_uS7"/>
</dbReference>
<dbReference type="GO" id="GO:1990904">
    <property type="term" value="C:ribonucleoprotein complex"/>
    <property type="evidence" value="ECO:0007669"/>
    <property type="project" value="UniProtKB-KW"/>
</dbReference>